<keyword evidence="6" id="KW-0723">Serine/threonine-protein kinase</keyword>
<dbReference type="Proteomes" id="UP000215914">
    <property type="component" value="Chromosome 10"/>
</dbReference>
<dbReference type="PANTHER" id="PTHR48060:SF21">
    <property type="entry name" value="L DOMAIN-LIKE PROTEIN"/>
    <property type="match status" value="1"/>
</dbReference>
<accession>A0A251TQP6</accession>
<keyword evidence="4" id="KW-0472">Membrane</keyword>
<dbReference type="InterPro" id="IPR013210">
    <property type="entry name" value="LRR_N_plant-typ"/>
</dbReference>
<dbReference type="GO" id="GO:0004674">
    <property type="term" value="F:protein serine/threonine kinase activity"/>
    <property type="evidence" value="ECO:0007669"/>
    <property type="project" value="UniProtKB-KW"/>
</dbReference>
<dbReference type="SUPFAM" id="SSF52058">
    <property type="entry name" value="L domain-like"/>
    <property type="match status" value="1"/>
</dbReference>
<dbReference type="Pfam" id="PF00560">
    <property type="entry name" value="LRR_1"/>
    <property type="match status" value="1"/>
</dbReference>
<evidence type="ECO:0000256" key="2">
    <source>
        <dbReference type="ARBA" id="ARBA00022729"/>
    </source>
</evidence>
<proteinExistence type="predicted"/>
<dbReference type="EMBL" id="CM007899">
    <property type="protein sequence ID" value="OTG12932.1"/>
    <property type="molecule type" value="Genomic_DNA"/>
</dbReference>
<evidence type="ECO:0000313" key="7">
    <source>
        <dbReference type="EMBL" id="OTG12932.1"/>
    </source>
</evidence>
<dbReference type="Pfam" id="PF08263">
    <property type="entry name" value="LRRNT_2"/>
    <property type="match status" value="1"/>
</dbReference>
<evidence type="ECO:0000259" key="5">
    <source>
        <dbReference type="Pfam" id="PF08263"/>
    </source>
</evidence>
<keyword evidence="4" id="KW-0812">Transmembrane</keyword>
<evidence type="ECO:0000313" key="6">
    <source>
        <dbReference type="EMBL" id="KAF5808862.1"/>
    </source>
</evidence>
<keyword evidence="6" id="KW-0808">Transferase</keyword>
<keyword evidence="8" id="KW-1185">Reference proteome</keyword>
<dbReference type="InterPro" id="IPR032675">
    <property type="entry name" value="LRR_dom_sf"/>
</dbReference>
<dbReference type="Gramene" id="mRNA:HanXRQr2_Chr04g0150401">
    <property type="protein sequence ID" value="CDS:HanXRQr2_Chr04g0150401.1"/>
    <property type="gene ID" value="HanXRQr2_Chr04g0150401"/>
</dbReference>
<feature type="domain" description="Leucine-rich repeat-containing N-terminal plant-type" evidence="5">
    <location>
        <begin position="31"/>
        <end position="69"/>
    </location>
</feature>
<dbReference type="InterPro" id="IPR001611">
    <property type="entry name" value="Leu-rich_rpt"/>
</dbReference>
<evidence type="ECO:0000313" key="8">
    <source>
        <dbReference type="Proteomes" id="UP000215914"/>
    </source>
</evidence>
<sequence length="139" mass="15879">MVNLSSFSSIHFLFYSLVISLSSTVICGGIETDHEALLKIKSLITRDPYGALTSWNDSLHLCDWSHVYCGKRHRRVTYINLSSQGLEGSLYPHVGNLSFLRTLSLGNNSFQGAIPQEVGHLYRLRQLYLYQNKFKRVLR</sequence>
<evidence type="ECO:0000256" key="3">
    <source>
        <dbReference type="ARBA" id="ARBA00022737"/>
    </source>
</evidence>
<dbReference type="InterPro" id="IPR053211">
    <property type="entry name" value="DNA_repair-toleration"/>
</dbReference>
<evidence type="ECO:0000256" key="1">
    <source>
        <dbReference type="ARBA" id="ARBA00022614"/>
    </source>
</evidence>
<evidence type="ECO:0000256" key="4">
    <source>
        <dbReference type="SAM" id="Phobius"/>
    </source>
</evidence>
<dbReference type="OMA" id="IHENRVD"/>
<keyword evidence="3" id="KW-0677">Repeat</keyword>
<feature type="transmembrane region" description="Helical" evidence="4">
    <location>
        <begin position="12"/>
        <end position="30"/>
    </location>
</feature>
<reference evidence="6" key="3">
    <citation type="submission" date="2020-06" db="EMBL/GenBank/DDBJ databases">
        <title>Helianthus annuus Genome sequencing and assembly Release 2.</title>
        <authorList>
            <person name="Gouzy J."/>
            <person name="Langlade N."/>
            <person name="Munos S."/>
        </authorList>
    </citation>
    <scope>NUCLEOTIDE SEQUENCE</scope>
    <source>
        <tissue evidence="6">Leaves</tissue>
    </source>
</reference>
<dbReference type="STRING" id="4232.A0A251TQP6"/>
<keyword evidence="6" id="KW-0418">Kinase</keyword>
<dbReference type="PANTHER" id="PTHR48060">
    <property type="entry name" value="DNA DAMAGE-REPAIR/TOLERATION PROTEIN DRT100"/>
    <property type="match status" value="1"/>
</dbReference>
<dbReference type="EMBL" id="MNCJ02000319">
    <property type="protein sequence ID" value="KAF5808862.1"/>
    <property type="molecule type" value="Genomic_DNA"/>
</dbReference>
<dbReference type="InParanoid" id="A0A251TQP6"/>
<protein>
    <submittedName>
        <fullName evidence="6">Non-specific serine/threonine protein kinase</fullName>
        <ecNumber evidence="6">2.7.11.1</ecNumber>
    </submittedName>
    <submittedName>
        <fullName evidence="7">Putative leucine-rich repeat protein, plant-type</fullName>
    </submittedName>
</protein>
<dbReference type="Gene3D" id="3.80.10.10">
    <property type="entry name" value="Ribonuclease Inhibitor"/>
    <property type="match status" value="1"/>
</dbReference>
<keyword evidence="2" id="KW-0732">Signal</keyword>
<gene>
    <name evidence="7" type="ORF">HannXRQ_Chr10g0315051</name>
    <name evidence="6" type="ORF">HanXRQr2_Chr04g0150401</name>
</gene>
<dbReference type="AlphaFoldDB" id="A0A251TQP6"/>
<reference evidence="7" key="2">
    <citation type="submission" date="2017-02" db="EMBL/GenBank/DDBJ databases">
        <title>Sunflower complete genome.</title>
        <authorList>
            <person name="Langlade N."/>
            <person name="Munos S."/>
        </authorList>
    </citation>
    <scope>NUCLEOTIDE SEQUENCE [LARGE SCALE GENOMIC DNA]</scope>
    <source>
        <tissue evidence="7">Leaves</tissue>
    </source>
</reference>
<keyword evidence="4" id="KW-1133">Transmembrane helix</keyword>
<dbReference type="EC" id="2.7.11.1" evidence="6"/>
<reference evidence="6 8" key="1">
    <citation type="journal article" date="2017" name="Nature">
        <title>The sunflower genome provides insights into oil metabolism, flowering and Asterid evolution.</title>
        <authorList>
            <person name="Badouin H."/>
            <person name="Gouzy J."/>
            <person name="Grassa C.J."/>
            <person name="Murat F."/>
            <person name="Staton S.E."/>
            <person name="Cottret L."/>
            <person name="Lelandais-Briere C."/>
            <person name="Owens G.L."/>
            <person name="Carrere S."/>
            <person name="Mayjonade B."/>
            <person name="Legrand L."/>
            <person name="Gill N."/>
            <person name="Kane N.C."/>
            <person name="Bowers J.E."/>
            <person name="Hubner S."/>
            <person name="Bellec A."/>
            <person name="Berard A."/>
            <person name="Berges H."/>
            <person name="Blanchet N."/>
            <person name="Boniface M.C."/>
            <person name="Brunel D."/>
            <person name="Catrice O."/>
            <person name="Chaidir N."/>
            <person name="Claudel C."/>
            <person name="Donnadieu C."/>
            <person name="Faraut T."/>
            <person name="Fievet G."/>
            <person name="Helmstetter N."/>
            <person name="King M."/>
            <person name="Knapp S.J."/>
            <person name="Lai Z."/>
            <person name="Le Paslier M.C."/>
            <person name="Lippi Y."/>
            <person name="Lorenzon L."/>
            <person name="Mandel J.R."/>
            <person name="Marage G."/>
            <person name="Marchand G."/>
            <person name="Marquand E."/>
            <person name="Bret-Mestries E."/>
            <person name="Morien E."/>
            <person name="Nambeesan S."/>
            <person name="Nguyen T."/>
            <person name="Pegot-Espagnet P."/>
            <person name="Pouilly N."/>
            <person name="Raftis F."/>
            <person name="Sallet E."/>
            <person name="Schiex T."/>
            <person name="Thomas J."/>
            <person name="Vandecasteele C."/>
            <person name="Vares D."/>
            <person name="Vear F."/>
            <person name="Vautrin S."/>
            <person name="Crespi M."/>
            <person name="Mangin B."/>
            <person name="Burke J.M."/>
            <person name="Salse J."/>
            <person name="Munos S."/>
            <person name="Vincourt P."/>
            <person name="Rieseberg L.H."/>
            <person name="Langlade N.B."/>
        </authorList>
    </citation>
    <scope>NUCLEOTIDE SEQUENCE [LARGE SCALE GENOMIC DNA]</scope>
    <source>
        <strain evidence="8">cv. SF193</strain>
        <tissue evidence="6">Leaves</tissue>
    </source>
</reference>
<name>A0A251TQP6_HELAN</name>
<organism evidence="7 8">
    <name type="scientific">Helianthus annuus</name>
    <name type="common">Common sunflower</name>
    <dbReference type="NCBI Taxonomy" id="4232"/>
    <lineage>
        <taxon>Eukaryota</taxon>
        <taxon>Viridiplantae</taxon>
        <taxon>Streptophyta</taxon>
        <taxon>Embryophyta</taxon>
        <taxon>Tracheophyta</taxon>
        <taxon>Spermatophyta</taxon>
        <taxon>Magnoliopsida</taxon>
        <taxon>eudicotyledons</taxon>
        <taxon>Gunneridae</taxon>
        <taxon>Pentapetalae</taxon>
        <taxon>asterids</taxon>
        <taxon>campanulids</taxon>
        <taxon>Asterales</taxon>
        <taxon>Asteraceae</taxon>
        <taxon>Asteroideae</taxon>
        <taxon>Heliantheae alliance</taxon>
        <taxon>Heliantheae</taxon>
        <taxon>Helianthus</taxon>
    </lineage>
</organism>
<keyword evidence="1" id="KW-0433">Leucine-rich repeat</keyword>